<reference evidence="2" key="2">
    <citation type="journal article" date="2016" name="Sci. Rep.">
        <title>Dictyocaulus viviparus genome, variome and transcriptome elucidate lungworm biology and support future intervention.</title>
        <authorList>
            <person name="McNulty S.N."/>
            <person name="Strube C."/>
            <person name="Rosa B.A."/>
            <person name="Martin J.C."/>
            <person name="Tyagi R."/>
            <person name="Choi Y.J."/>
            <person name="Wang Q."/>
            <person name="Hallsworth Pepin K."/>
            <person name="Zhang X."/>
            <person name="Ozersky P."/>
            <person name="Wilson R.K."/>
            <person name="Sternberg P.W."/>
            <person name="Gasser R.B."/>
            <person name="Mitreva M."/>
        </authorList>
    </citation>
    <scope>NUCLEOTIDE SEQUENCE [LARGE SCALE GENOMIC DNA]</scope>
    <source>
        <strain evidence="2">HannoverDv2000</strain>
    </source>
</reference>
<organism evidence="1 2">
    <name type="scientific">Dictyocaulus viviparus</name>
    <name type="common">Bovine lungworm</name>
    <dbReference type="NCBI Taxonomy" id="29172"/>
    <lineage>
        <taxon>Eukaryota</taxon>
        <taxon>Metazoa</taxon>
        <taxon>Ecdysozoa</taxon>
        <taxon>Nematoda</taxon>
        <taxon>Chromadorea</taxon>
        <taxon>Rhabditida</taxon>
        <taxon>Rhabditina</taxon>
        <taxon>Rhabditomorpha</taxon>
        <taxon>Strongyloidea</taxon>
        <taxon>Metastrongylidae</taxon>
        <taxon>Dictyocaulus</taxon>
    </lineage>
</organism>
<dbReference type="OrthoDB" id="10562894at2759"/>
<sequence>MVSHSQNADPQYVEYNYIINFCTYSIALISEDVQCSASEKSNRPTVEADRLKINNNLRDQIDSVLSEKKRNGKVCVHCKCDKIDHELPPNQAGSVYERLGIKPPGTVTLSELECDKIDHELPPNQAGSVYERLGIKPPGTVTLSELEWISKRNVLVDRVGLVWIQRLLFVHADKLIHSCMDVFVHRNKLENKYEQTKQIRLKFND</sequence>
<evidence type="ECO:0000313" key="1">
    <source>
        <dbReference type="EMBL" id="KJH51272.1"/>
    </source>
</evidence>
<reference evidence="1 2" key="1">
    <citation type="submission" date="2013-11" db="EMBL/GenBank/DDBJ databases">
        <title>Draft genome of the bovine lungworm Dictyocaulus viviparus.</title>
        <authorList>
            <person name="Mitreva M."/>
        </authorList>
    </citation>
    <scope>NUCLEOTIDE SEQUENCE [LARGE SCALE GENOMIC DNA]</scope>
    <source>
        <strain evidence="1 2">HannoverDv2000</strain>
    </source>
</reference>
<dbReference type="EMBL" id="KN716187">
    <property type="protein sequence ID" value="KJH51272.1"/>
    <property type="molecule type" value="Genomic_DNA"/>
</dbReference>
<gene>
    <name evidence="1" type="ORF">DICVIV_02551</name>
</gene>
<dbReference type="Proteomes" id="UP000053766">
    <property type="component" value="Unassembled WGS sequence"/>
</dbReference>
<name>A0A0D8Y521_DICVI</name>
<dbReference type="AlphaFoldDB" id="A0A0D8Y521"/>
<proteinExistence type="predicted"/>
<dbReference type="STRING" id="29172.A0A0D8Y521"/>
<evidence type="ECO:0000313" key="2">
    <source>
        <dbReference type="Proteomes" id="UP000053766"/>
    </source>
</evidence>
<accession>A0A0D8Y521</accession>
<keyword evidence="2" id="KW-1185">Reference proteome</keyword>
<protein>
    <submittedName>
        <fullName evidence="1">Uncharacterized protein</fullName>
    </submittedName>
</protein>